<evidence type="ECO:0000259" key="11">
    <source>
        <dbReference type="PROSITE" id="PS50929"/>
    </source>
</evidence>
<dbReference type="PROSITE" id="PS50893">
    <property type="entry name" value="ABC_TRANSPORTER_2"/>
    <property type="match status" value="1"/>
</dbReference>
<keyword evidence="2" id="KW-0813">Transport</keyword>
<dbReference type="PROSITE" id="PS00211">
    <property type="entry name" value="ABC_TRANSPORTER_1"/>
    <property type="match status" value="1"/>
</dbReference>
<feature type="transmembrane region" description="Helical" evidence="9">
    <location>
        <begin position="251"/>
        <end position="270"/>
    </location>
</feature>
<dbReference type="InterPro" id="IPR017871">
    <property type="entry name" value="ABC_transporter-like_CS"/>
</dbReference>
<keyword evidence="6 12" id="KW-0067">ATP-binding</keyword>
<evidence type="ECO:0000256" key="7">
    <source>
        <dbReference type="ARBA" id="ARBA00022989"/>
    </source>
</evidence>
<feature type="transmembrane region" description="Helical" evidence="9">
    <location>
        <begin position="282"/>
        <end position="300"/>
    </location>
</feature>
<reference evidence="12 13" key="1">
    <citation type="submission" date="2013-06" db="EMBL/GenBank/DDBJ databases">
        <authorList>
            <person name="Weinstock G."/>
            <person name="Sodergren E."/>
            <person name="Clifton S."/>
            <person name="Fulton L."/>
            <person name="Fulton B."/>
            <person name="Courtney L."/>
            <person name="Fronick C."/>
            <person name="Harrison M."/>
            <person name="Strong C."/>
            <person name="Farmer C."/>
            <person name="Delahaunty K."/>
            <person name="Markovic C."/>
            <person name="Hall O."/>
            <person name="Minx P."/>
            <person name="Tomlinson C."/>
            <person name="Mitreva M."/>
            <person name="Nelson J."/>
            <person name="Hou S."/>
            <person name="Wollam A."/>
            <person name="Pepin K.H."/>
            <person name="Johnson M."/>
            <person name="Bhonagiri V."/>
            <person name="Nash W.E."/>
            <person name="Warren W."/>
            <person name="Chinwalla A."/>
            <person name="Mardis E.R."/>
            <person name="Wilson R.K."/>
        </authorList>
    </citation>
    <scope>NUCLEOTIDE SEQUENCE [LARGE SCALE GENOMIC DNA]</scope>
    <source>
        <strain evidence="12 13">ATCC 51271</strain>
    </source>
</reference>
<sequence>MIELIKRLYIVAGKQSGRITKMLIFNTLKSFFESFMLGGVLFILMKICEGIFDKNPVVMKDVYTVAVIELVGVVGKITCGYFADKNKNTASYSFGAENRLIVGDRLKKVNMGYFNDNSLGDVAGRMSTAISELETVGVFIITALIAGTIQTVMMGIFIFPFDMITGFIILATIAIGVFINSLVQNKMDRLTTVLLKIRINLSAKTLEYVKGISVLKAFGKNKEIAKELEDSISATRKGFLDIEKIMAPIQLLYLAVFKLGIVAIIGTSLLRFWRGNLNPTKAIMLIVASFVVFSGIEMVGGMQNLKGIAVQDLDSVMKLRSLKMIDEGEKTEINEPSVELKDVSFSYGEGELFHKLNLSIPSGKTTAIVGFSGSGKTTLCNLVSRFWDVTGGEVIVGGKNVKDFNYDAFLANFSFVFQDVYLFDDTVRNNIKFGNQDATDEEMMEVAKKARCHDFIMSLSDGYDTVLQEGGSNLSGGERQRISIARAMLKPSKIVILDEATSSIDPENEKQLLQALEYLLKDKTTIIIAHKLNTIKNADQIVVLDKGGIESCGTHAELMQKSPVYQKFVAYRESATKWEARS</sequence>
<evidence type="ECO:0000313" key="12">
    <source>
        <dbReference type="EMBL" id="ESL01933.1"/>
    </source>
</evidence>
<dbReference type="GO" id="GO:0034040">
    <property type="term" value="F:ATPase-coupled lipid transmembrane transporter activity"/>
    <property type="evidence" value="ECO:0007669"/>
    <property type="project" value="TreeGrafter"/>
</dbReference>
<feature type="transmembrane region" description="Helical" evidence="9">
    <location>
        <begin position="63"/>
        <end position="83"/>
    </location>
</feature>
<dbReference type="PROSITE" id="PS50929">
    <property type="entry name" value="ABC_TM1F"/>
    <property type="match status" value="1"/>
</dbReference>
<dbReference type="GO" id="GO:0016887">
    <property type="term" value="F:ATP hydrolysis activity"/>
    <property type="evidence" value="ECO:0007669"/>
    <property type="project" value="InterPro"/>
</dbReference>
<dbReference type="GO" id="GO:0005886">
    <property type="term" value="C:plasma membrane"/>
    <property type="evidence" value="ECO:0007669"/>
    <property type="project" value="UniProtKB-SubCell"/>
</dbReference>
<dbReference type="HOGENOM" id="CLU_000604_84_9_9"/>
<organism evidence="12 13">
    <name type="scientific">Catonella morbi ATCC 51271</name>
    <dbReference type="NCBI Taxonomy" id="592026"/>
    <lineage>
        <taxon>Bacteria</taxon>
        <taxon>Bacillati</taxon>
        <taxon>Bacillota</taxon>
        <taxon>Clostridia</taxon>
        <taxon>Lachnospirales</taxon>
        <taxon>Lachnospiraceae</taxon>
        <taxon>Catonella</taxon>
    </lineage>
</organism>
<dbReference type="InterPro" id="IPR003593">
    <property type="entry name" value="AAA+_ATPase"/>
</dbReference>
<evidence type="ECO:0000259" key="10">
    <source>
        <dbReference type="PROSITE" id="PS50893"/>
    </source>
</evidence>
<dbReference type="Gene3D" id="1.20.1560.10">
    <property type="entry name" value="ABC transporter type 1, transmembrane domain"/>
    <property type="match status" value="1"/>
</dbReference>
<evidence type="ECO:0000256" key="4">
    <source>
        <dbReference type="ARBA" id="ARBA00022692"/>
    </source>
</evidence>
<keyword evidence="5" id="KW-0547">Nucleotide-binding</keyword>
<evidence type="ECO:0000256" key="6">
    <source>
        <dbReference type="ARBA" id="ARBA00022840"/>
    </source>
</evidence>
<protein>
    <submittedName>
        <fullName evidence="12">ABC transporter, ATP-binding protein</fullName>
    </submittedName>
</protein>
<keyword evidence="7 9" id="KW-1133">Transmembrane helix</keyword>
<dbReference type="PANTHER" id="PTHR24221">
    <property type="entry name" value="ATP-BINDING CASSETTE SUB-FAMILY B"/>
    <property type="match status" value="1"/>
</dbReference>
<keyword evidence="4 9" id="KW-0812">Transmembrane</keyword>
<dbReference type="SUPFAM" id="SSF52540">
    <property type="entry name" value="P-loop containing nucleoside triphosphate hydrolases"/>
    <property type="match status" value="1"/>
</dbReference>
<dbReference type="InterPro" id="IPR011527">
    <property type="entry name" value="ABC1_TM_dom"/>
</dbReference>
<dbReference type="SMART" id="SM00382">
    <property type="entry name" value="AAA"/>
    <property type="match status" value="1"/>
</dbReference>
<dbReference type="EMBL" id="ACIL03000017">
    <property type="protein sequence ID" value="ESL01933.1"/>
    <property type="molecule type" value="Genomic_DNA"/>
</dbReference>
<feature type="domain" description="ABC transporter" evidence="10">
    <location>
        <begin position="338"/>
        <end position="571"/>
    </location>
</feature>
<dbReference type="GO" id="GO:0005524">
    <property type="term" value="F:ATP binding"/>
    <property type="evidence" value="ECO:0007669"/>
    <property type="project" value="UniProtKB-KW"/>
</dbReference>
<proteinExistence type="predicted"/>
<gene>
    <name evidence="12" type="ORF">GCWU0000282_002751</name>
</gene>
<dbReference type="eggNOG" id="COG1132">
    <property type="taxonomic scope" value="Bacteria"/>
</dbReference>
<dbReference type="FunFam" id="3.40.50.300:FF:000221">
    <property type="entry name" value="Multidrug ABC transporter ATP-binding protein"/>
    <property type="match status" value="1"/>
</dbReference>
<accession>V2XYX6</accession>
<dbReference type="STRING" id="592026.GCWU0000282_002751"/>
<dbReference type="OrthoDB" id="9762778at2"/>
<evidence type="ECO:0000256" key="3">
    <source>
        <dbReference type="ARBA" id="ARBA00022475"/>
    </source>
</evidence>
<dbReference type="Pfam" id="PF00005">
    <property type="entry name" value="ABC_tran"/>
    <property type="match status" value="1"/>
</dbReference>
<evidence type="ECO:0000256" key="9">
    <source>
        <dbReference type="SAM" id="Phobius"/>
    </source>
</evidence>
<dbReference type="InterPro" id="IPR003439">
    <property type="entry name" value="ABC_transporter-like_ATP-bd"/>
</dbReference>
<evidence type="ECO:0000256" key="1">
    <source>
        <dbReference type="ARBA" id="ARBA00004651"/>
    </source>
</evidence>
<evidence type="ECO:0000256" key="2">
    <source>
        <dbReference type="ARBA" id="ARBA00022448"/>
    </source>
</evidence>
<dbReference type="InterPro" id="IPR027417">
    <property type="entry name" value="P-loop_NTPase"/>
</dbReference>
<evidence type="ECO:0000256" key="8">
    <source>
        <dbReference type="ARBA" id="ARBA00023136"/>
    </source>
</evidence>
<keyword evidence="13" id="KW-1185">Reference proteome</keyword>
<feature type="transmembrane region" description="Helical" evidence="9">
    <location>
        <begin position="135"/>
        <end position="158"/>
    </location>
</feature>
<dbReference type="GO" id="GO:0140359">
    <property type="term" value="F:ABC-type transporter activity"/>
    <property type="evidence" value="ECO:0007669"/>
    <property type="project" value="InterPro"/>
</dbReference>
<evidence type="ECO:0000313" key="13">
    <source>
        <dbReference type="Proteomes" id="UP000018227"/>
    </source>
</evidence>
<dbReference type="SUPFAM" id="SSF90123">
    <property type="entry name" value="ABC transporter transmembrane region"/>
    <property type="match status" value="1"/>
</dbReference>
<dbReference type="InterPro" id="IPR039421">
    <property type="entry name" value="Type_1_exporter"/>
</dbReference>
<dbReference type="Pfam" id="PF00664">
    <property type="entry name" value="ABC_membrane"/>
    <property type="match status" value="1"/>
</dbReference>
<feature type="domain" description="ABC transmembrane type-1" evidence="11">
    <location>
        <begin position="30"/>
        <end position="304"/>
    </location>
</feature>
<dbReference type="InterPro" id="IPR036640">
    <property type="entry name" value="ABC1_TM_sf"/>
</dbReference>
<comment type="caution">
    <text evidence="12">The sequence shown here is derived from an EMBL/GenBank/DDBJ whole genome shotgun (WGS) entry which is preliminary data.</text>
</comment>
<dbReference type="AlphaFoldDB" id="V2XYX6"/>
<comment type="subcellular location">
    <subcellularLocation>
        <location evidence="1">Cell membrane</location>
        <topology evidence="1">Multi-pass membrane protein</topology>
    </subcellularLocation>
</comment>
<dbReference type="RefSeq" id="WP_023355595.1">
    <property type="nucleotide sequence ID" value="NZ_KI535370.1"/>
</dbReference>
<keyword evidence="3" id="KW-1003">Cell membrane</keyword>
<feature type="transmembrane region" description="Helical" evidence="9">
    <location>
        <begin position="164"/>
        <end position="183"/>
    </location>
</feature>
<keyword evidence="8 9" id="KW-0472">Membrane</keyword>
<name>V2XYX6_9FIRM</name>
<dbReference type="Proteomes" id="UP000018227">
    <property type="component" value="Unassembled WGS sequence"/>
</dbReference>
<feature type="transmembrane region" description="Helical" evidence="9">
    <location>
        <begin position="23"/>
        <end position="43"/>
    </location>
</feature>
<dbReference type="Gene3D" id="3.40.50.300">
    <property type="entry name" value="P-loop containing nucleotide triphosphate hydrolases"/>
    <property type="match status" value="1"/>
</dbReference>
<dbReference type="PANTHER" id="PTHR24221:SF397">
    <property type="entry name" value="ABC TRANSPORTER, ATP-BINDING TRANSMEMBRANE PROTEIN"/>
    <property type="match status" value="1"/>
</dbReference>
<evidence type="ECO:0000256" key="5">
    <source>
        <dbReference type="ARBA" id="ARBA00022741"/>
    </source>
</evidence>